<evidence type="ECO:0000256" key="1">
    <source>
        <dbReference type="ARBA" id="ARBA00004123"/>
    </source>
</evidence>
<dbReference type="EMBL" id="JACMRX010000001">
    <property type="protein sequence ID" value="KAF7997170.1"/>
    <property type="molecule type" value="Genomic_DNA"/>
</dbReference>
<organism evidence="12 13">
    <name type="scientific">Aphidius gifuensis</name>
    <name type="common">Parasitoid wasp</name>
    <dbReference type="NCBI Taxonomy" id="684658"/>
    <lineage>
        <taxon>Eukaryota</taxon>
        <taxon>Metazoa</taxon>
        <taxon>Ecdysozoa</taxon>
        <taxon>Arthropoda</taxon>
        <taxon>Hexapoda</taxon>
        <taxon>Insecta</taxon>
        <taxon>Pterygota</taxon>
        <taxon>Neoptera</taxon>
        <taxon>Endopterygota</taxon>
        <taxon>Hymenoptera</taxon>
        <taxon>Apocrita</taxon>
        <taxon>Ichneumonoidea</taxon>
        <taxon>Braconidae</taxon>
        <taxon>Aphidiinae</taxon>
        <taxon>Aphidius</taxon>
    </lineage>
</organism>
<feature type="region of interest" description="Disordered" evidence="10">
    <location>
        <begin position="292"/>
        <end position="392"/>
    </location>
</feature>
<keyword evidence="3" id="KW-0677">Repeat</keyword>
<dbReference type="GO" id="GO:0005634">
    <property type="term" value="C:nucleus"/>
    <property type="evidence" value="ECO:0007669"/>
    <property type="project" value="UniProtKB-SubCell"/>
</dbReference>
<sequence length="525" mass="59371">MVGYYQTEQMPVCDQASQMPIAVPTLDPNNKPVKSLVCSPDLSVFSPTSGDRIAVNNSKNDDKSYQCLLCQKNFDQKLVYQSHLRSHGKEGDDPYRCTICSKTFAVPARLTRHFRTHTGEKPYQFAHYGEKVYKCTLCHETFNSKKTMEMHIKTHADSNSNVSPRDSPTIEPVIEISHGIGTTTTNNHINNNNNHHHNNNSMSSDASSTISSISSSCSTSSNCSDKENNKTDDINTTTITTTTTTTPIYMQSRDISYYLYQSRDHQYNNQGQNSGGVNPALLAAAAAAAAAEDRSFNQTPSPIPQQQQHFQQQYSPQQMHQHQMTQQQSESNNHHHHQQQQQQQHHNHHQQQQQQHHHHQHQQQQQHHQQHQQQQQQLSSSPPPPMPSFLFITPENITTPAYTQYNNLHVNDLNDNCSLLNLPGNDARRRVEAALEAVEEEQQRVEYSTLTTNHAKQQILTPPSSNPVSPAPSSPDPLDLVLPIRETLILPPRKRCKAILESMESERTELASQRHSSVIQFARAS</sequence>
<dbReference type="OrthoDB" id="6591996at2759"/>
<comment type="similarity">
    <text evidence="8">Belongs to the snail C2H2-type zinc-finger protein family.</text>
</comment>
<dbReference type="Proteomes" id="UP000639338">
    <property type="component" value="Unassembled WGS sequence"/>
</dbReference>
<evidence type="ECO:0000256" key="3">
    <source>
        <dbReference type="ARBA" id="ARBA00022737"/>
    </source>
</evidence>
<gene>
    <name evidence="12" type="ORF">HCN44_005447</name>
</gene>
<protein>
    <recommendedName>
        <fullName evidence="11">C2H2-type domain-containing protein</fullName>
    </recommendedName>
</protein>
<dbReference type="PROSITE" id="PS00028">
    <property type="entry name" value="ZINC_FINGER_C2H2_1"/>
    <property type="match status" value="3"/>
</dbReference>
<dbReference type="PANTHER" id="PTHR24388:SF54">
    <property type="entry name" value="PROTEIN ESCARGOT"/>
    <property type="match status" value="1"/>
</dbReference>
<feature type="region of interest" description="Disordered" evidence="10">
    <location>
        <begin position="458"/>
        <end position="477"/>
    </location>
</feature>
<keyword evidence="13" id="KW-1185">Reference proteome</keyword>
<dbReference type="InterPro" id="IPR013087">
    <property type="entry name" value="Znf_C2H2_type"/>
</dbReference>
<dbReference type="AlphaFoldDB" id="A0A834Y0P3"/>
<dbReference type="InterPro" id="IPR036236">
    <property type="entry name" value="Znf_C2H2_sf"/>
</dbReference>
<evidence type="ECO:0000256" key="2">
    <source>
        <dbReference type="ARBA" id="ARBA00022723"/>
    </source>
</evidence>
<feature type="domain" description="C2H2-type" evidence="11">
    <location>
        <begin position="133"/>
        <end position="160"/>
    </location>
</feature>
<name>A0A834Y0P3_APHGI</name>
<evidence type="ECO:0000256" key="6">
    <source>
        <dbReference type="ARBA" id="ARBA00023125"/>
    </source>
</evidence>
<dbReference type="FunFam" id="3.30.160.60:FF:001498">
    <property type="entry name" value="Zinc finger protein 404"/>
    <property type="match status" value="1"/>
</dbReference>
<evidence type="ECO:0000256" key="8">
    <source>
        <dbReference type="ARBA" id="ARBA00037948"/>
    </source>
</evidence>
<evidence type="ECO:0000259" key="11">
    <source>
        <dbReference type="PROSITE" id="PS50157"/>
    </source>
</evidence>
<dbReference type="SUPFAM" id="SSF57667">
    <property type="entry name" value="beta-beta-alpha zinc fingers"/>
    <property type="match status" value="2"/>
</dbReference>
<reference evidence="12 13" key="1">
    <citation type="submission" date="2020-08" db="EMBL/GenBank/DDBJ databases">
        <title>Aphidius gifuensis genome sequencing and assembly.</title>
        <authorList>
            <person name="Du Z."/>
        </authorList>
    </citation>
    <scope>NUCLEOTIDE SEQUENCE [LARGE SCALE GENOMIC DNA]</scope>
    <source>
        <strain evidence="12">YNYX2018</strain>
        <tissue evidence="12">Adults</tissue>
    </source>
</reference>
<dbReference type="GO" id="GO:0000981">
    <property type="term" value="F:DNA-binding transcription factor activity, RNA polymerase II-specific"/>
    <property type="evidence" value="ECO:0007669"/>
    <property type="project" value="TreeGrafter"/>
</dbReference>
<feature type="domain" description="C2H2-type" evidence="11">
    <location>
        <begin position="65"/>
        <end position="92"/>
    </location>
</feature>
<dbReference type="Pfam" id="PF00096">
    <property type="entry name" value="zf-C2H2"/>
    <property type="match status" value="1"/>
</dbReference>
<comment type="subcellular location">
    <subcellularLocation>
        <location evidence="1">Nucleus</location>
    </subcellularLocation>
</comment>
<dbReference type="GO" id="GO:0000978">
    <property type="term" value="F:RNA polymerase II cis-regulatory region sequence-specific DNA binding"/>
    <property type="evidence" value="ECO:0007669"/>
    <property type="project" value="TreeGrafter"/>
</dbReference>
<evidence type="ECO:0000256" key="5">
    <source>
        <dbReference type="ARBA" id="ARBA00022833"/>
    </source>
</evidence>
<dbReference type="PROSITE" id="PS50157">
    <property type="entry name" value="ZINC_FINGER_C2H2_2"/>
    <property type="match status" value="3"/>
</dbReference>
<feature type="compositionally biased region" description="Low complexity" evidence="10">
    <location>
        <begin position="305"/>
        <end position="328"/>
    </location>
</feature>
<comment type="caution">
    <text evidence="12">The sequence shown here is derived from an EMBL/GenBank/DDBJ whole genome shotgun (WGS) entry which is preliminary data.</text>
</comment>
<evidence type="ECO:0000313" key="12">
    <source>
        <dbReference type="EMBL" id="KAF7997170.1"/>
    </source>
</evidence>
<keyword evidence="7" id="KW-0539">Nucleus</keyword>
<keyword evidence="4 9" id="KW-0863">Zinc-finger</keyword>
<evidence type="ECO:0000256" key="4">
    <source>
        <dbReference type="ARBA" id="ARBA00022771"/>
    </source>
</evidence>
<feature type="compositionally biased region" description="Basic residues" evidence="10">
    <location>
        <begin position="345"/>
        <end position="361"/>
    </location>
</feature>
<dbReference type="Gene3D" id="3.30.160.60">
    <property type="entry name" value="Classic Zinc Finger"/>
    <property type="match status" value="3"/>
</dbReference>
<evidence type="ECO:0000313" key="13">
    <source>
        <dbReference type="Proteomes" id="UP000639338"/>
    </source>
</evidence>
<dbReference type="InterPro" id="IPR050527">
    <property type="entry name" value="Snail/Krueppel_Znf"/>
</dbReference>
<dbReference type="SMART" id="SM00355">
    <property type="entry name" value="ZnF_C2H2"/>
    <property type="match status" value="3"/>
</dbReference>
<evidence type="ECO:0000256" key="9">
    <source>
        <dbReference type="PROSITE-ProRule" id="PRU00042"/>
    </source>
</evidence>
<keyword evidence="2" id="KW-0479">Metal-binding</keyword>
<evidence type="ECO:0000256" key="7">
    <source>
        <dbReference type="ARBA" id="ARBA00023242"/>
    </source>
</evidence>
<feature type="compositionally biased region" description="Low complexity" evidence="10">
    <location>
        <begin position="362"/>
        <end position="380"/>
    </location>
</feature>
<feature type="domain" description="C2H2-type" evidence="11">
    <location>
        <begin position="95"/>
        <end position="122"/>
    </location>
</feature>
<evidence type="ECO:0000256" key="10">
    <source>
        <dbReference type="SAM" id="MobiDB-lite"/>
    </source>
</evidence>
<dbReference type="GO" id="GO:0008270">
    <property type="term" value="F:zinc ion binding"/>
    <property type="evidence" value="ECO:0007669"/>
    <property type="project" value="UniProtKB-KW"/>
</dbReference>
<feature type="region of interest" description="Disordered" evidence="10">
    <location>
        <begin position="190"/>
        <end position="211"/>
    </location>
</feature>
<dbReference type="Pfam" id="PF13894">
    <property type="entry name" value="zf-C2H2_4"/>
    <property type="match status" value="1"/>
</dbReference>
<keyword evidence="6" id="KW-0238">DNA-binding</keyword>
<proteinExistence type="inferred from homology"/>
<keyword evidence="5" id="KW-0862">Zinc</keyword>
<accession>A0A834Y0P3</accession>
<dbReference type="PANTHER" id="PTHR24388">
    <property type="entry name" value="ZINC FINGER PROTEIN"/>
    <property type="match status" value="1"/>
</dbReference>